<evidence type="ECO:0000313" key="2">
    <source>
        <dbReference type="Proteomes" id="UP000030103"/>
    </source>
</evidence>
<keyword evidence="2" id="KW-1185">Reference proteome</keyword>
<accession>A0A0A2EIT7</accession>
<proteinExistence type="predicted"/>
<sequence>MLRRDVYKTATPLVYEVCKTDKHFKYNVYMIDKKKPDIYHDVANPMSFHPESTRNSFHLKTICEPEGAGLLYGGGEYPVGALVTLEAQPSSSRYVFDAWYYQGAVFSHNPFFTFLLEEDLEVIGRFVPSHE</sequence>
<dbReference type="Proteomes" id="UP000030103">
    <property type="component" value="Unassembled WGS sequence"/>
</dbReference>
<organism evidence="1 2">
    <name type="scientific">Porphyromonas macacae</name>
    <dbReference type="NCBI Taxonomy" id="28115"/>
    <lineage>
        <taxon>Bacteria</taxon>
        <taxon>Pseudomonadati</taxon>
        <taxon>Bacteroidota</taxon>
        <taxon>Bacteroidia</taxon>
        <taxon>Bacteroidales</taxon>
        <taxon>Porphyromonadaceae</taxon>
        <taxon>Porphyromonas</taxon>
    </lineage>
</organism>
<evidence type="ECO:0008006" key="3">
    <source>
        <dbReference type="Google" id="ProtNLM"/>
    </source>
</evidence>
<comment type="caution">
    <text evidence="1">The sequence shown here is derived from an EMBL/GenBank/DDBJ whole genome shotgun (WGS) entry which is preliminary data.</text>
</comment>
<reference evidence="1 2" key="1">
    <citation type="submission" date="2014-09" db="EMBL/GenBank/DDBJ databases">
        <title>Draft Genome Sequence of Porphyromonas macacae COT-192_OH2859.</title>
        <authorList>
            <person name="Wallis C."/>
            <person name="Deusch O."/>
            <person name="O'Flynn C."/>
            <person name="Davis I."/>
            <person name="Horsfall A."/>
            <person name="Kirkwood N."/>
            <person name="Harris S."/>
            <person name="Eisen J.A."/>
            <person name="Coil D.A."/>
            <person name="Darling A.E."/>
            <person name="Jospin G."/>
            <person name="Alexiev A."/>
        </authorList>
    </citation>
    <scope>NUCLEOTIDE SEQUENCE [LARGE SCALE GENOMIC DNA]</scope>
    <source>
        <strain evidence="2">COT-192 OH2859</strain>
    </source>
</reference>
<name>A0A0A2EIT7_9PORP</name>
<evidence type="ECO:0000313" key="1">
    <source>
        <dbReference type="EMBL" id="KGN76304.1"/>
    </source>
</evidence>
<dbReference type="EMBL" id="JRFA01000002">
    <property type="protein sequence ID" value="KGN76304.1"/>
    <property type="molecule type" value="Genomic_DNA"/>
</dbReference>
<dbReference type="AlphaFoldDB" id="A0A0A2EIT7"/>
<protein>
    <recommendedName>
        <fullName evidence="3">Bacterial repeat domain-containing protein</fullName>
    </recommendedName>
</protein>
<gene>
    <name evidence="1" type="ORF">HQ47_00460</name>
</gene>